<comment type="subcellular location">
    <subcellularLocation>
        <location evidence="1 10">Cell outer membrane</location>
        <topology evidence="1 10">Multi-pass membrane protein</topology>
    </subcellularLocation>
</comment>
<feature type="domain" description="TonB-dependent receptor plug" evidence="13">
    <location>
        <begin position="130"/>
        <end position="254"/>
    </location>
</feature>
<dbReference type="InterPro" id="IPR039426">
    <property type="entry name" value="TonB-dep_rcpt-like"/>
</dbReference>
<dbReference type="eggNOG" id="COG4771">
    <property type="taxonomic scope" value="Bacteria"/>
</dbReference>
<dbReference type="InterPro" id="IPR000531">
    <property type="entry name" value="Beta-barrel_TonB"/>
</dbReference>
<evidence type="ECO:0000256" key="9">
    <source>
        <dbReference type="ARBA" id="ARBA00023237"/>
    </source>
</evidence>
<sequence length="1083" mass="120863">METKFFEEGKITSKRIASMLLAGICCISTFAEEGNSRTVVGKVLDNSGFGLPGVTILQKNTTNGTVTDIDGNFTINVSDPTKSTLVVSFIGYDTKEIKLTGNEPVSIVLHEDVQALDEVVVTALGIKREKKSLGYAQQVVEGNNMNVGNDANVLNKLAGKVSGVQIISGNSGAGSSTRVVIRGESSLSNNNQPLYVVDGVPINNNIYSNLSGTPQEIDYGNGAGELNADDIESISVLKGANAAALYGSRAANGVVLITTKSGKTKNKFQIAVNSTTTFEQVSRLPKYQNSYSQGLDGEFEYWDGNNGHGTQDHQDMSWGRPLDGSLVPQFDSPSIGADGTIYRGGDVAARNGAAIQGTPLIAHPDNVKDFFETGITYNNNIALSASNDKGDIRISYTNLYSQGVLPNVDLRRNTVSINAGYHFTDKFSAKTSVTYMNAASSNRPSMGYGTENPMYTFTWFGRQVNIDSLRDYWQRGYEGTKQFHFNSGWNDNPFFTMYENTNGYDKNRMFGNISLSYDFLPNLKLTARSGIDFFYDLRQSKRAYSTKNFPTGAYKRENVFFSEWNTDVLLQWNQTFNEIWRVDLTGGANSMIQKNMYDYAFANGLSIPGVYNLGNASSNVSVIQKDSKKRINSILFTGQLSYHDYLFLNITARNDWSSSLTRSDGSGNNSYFYPSASISAVLSDIFELPQPITYWSLRGGYAEVGSDTEPYRLENTYSYSNPYGSQSGVTMPSTLSNNDLKPERMHSYEIGTDFRIFDNRLEIDFTYYNTLNKNQIVQIPISSTSGYDTRYINAGAIRNYGFEATLSYTPIKTKTGFQWDGSINFSMNKSKVEEISDEYDQYVYSWAAIYSDQDARVYAIAKEGEPMGNLYGTGFKRTEKGEIIVDATGLPIADPTLVKLGNYNPDFIMGFYNKFTYKNFSLDFLIDWHQGGVFVSRTFGMGMESGVLDKTENRNPEDMVIDGVIWDETKEEYVKNTIQVSPRDYYRNLYRRYHETQSTFSATYVKLREVKLGYQFPSKWLSKTPIKNLGLSFVARNLFMWTKDQDYVDPEAITYEGASATPGVEEMSYPSTRSFGFNINVVF</sequence>
<gene>
    <name evidence="14" type="ORF">BACPLE_00163</name>
</gene>
<dbReference type="NCBIfam" id="TIGR04057">
    <property type="entry name" value="SusC_RagA_signa"/>
    <property type="match status" value="1"/>
</dbReference>
<dbReference type="PANTHER" id="PTHR30069:SF29">
    <property type="entry name" value="HEMOGLOBIN AND HEMOGLOBIN-HAPTOGLOBIN-BINDING PROTEIN 1-RELATED"/>
    <property type="match status" value="1"/>
</dbReference>
<dbReference type="NCBIfam" id="TIGR04056">
    <property type="entry name" value="OMP_RagA_SusC"/>
    <property type="match status" value="1"/>
</dbReference>
<accession>B5CTT5</accession>
<dbReference type="GO" id="GO:0009279">
    <property type="term" value="C:cell outer membrane"/>
    <property type="evidence" value="ECO:0007669"/>
    <property type="project" value="UniProtKB-SubCell"/>
</dbReference>
<evidence type="ECO:0000256" key="10">
    <source>
        <dbReference type="PROSITE-ProRule" id="PRU01360"/>
    </source>
</evidence>
<dbReference type="GO" id="GO:0015344">
    <property type="term" value="F:siderophore uptake transmembrane transporter activity"/>
    <property type="evidence" value="ECO:0007669"/>
    <property type="project" value="TreeGrafter"/>
</dbReference>
<dbReference type="AlphaFoldDB" id="B5CTT5"/>
<dbReference type="SUPFAM" id="SSF49464">
    <property type="entry name" value="Carboxypeptidase regulatory domain-like"/>
    <property type="match status" value="1"/>
</dbReference>
<dbReference type="InterPro" id="IPR012910">
    <property type="entry name" value="Plug_dom"/>
</dbReference>
<evidence type="ECO:0000256" key="4">
    <source>
        <dbReference type="ARBA" id="ARBA00022692"/>
    </source>
</evidence>
<dbReference type="EMBL" id="ABQC02000002">
    <property type="protein sequence ID" value="EDY97373.1"/>
    <property type="molecule type" value="Genomic_DNA"/>
</dbReference>
<comment type="caution">
    <text evidence="14">The sequence shown here is derived from an EMBL/GenBank/DDBJ whole genome shotgun (WGS) entry which is preliminary data.</text>
</comment>
<evidence type="ECO:0000259" key="12">
    <source>
        <dbReference type="Pfam" id="PF00593"/>
    </source>
</evidence>
<reference evidence="14 15" key="1">
    <citation type="submission" date="2008-08" db="EMBL/GenBank/DDBJ databases">
        <title>Draft genome sequence of Bacteroides plebeius (DSM 17135).</title>
        <authorList>
            <person name="Sudarsanam P."/>
            <person name="Ley R."/>
            <person name="Guruge J."/>
            <person name="Turnbaugh P.J."/>
            <person name="Mahowald M."/>
            <person name="Liep D."/>
            <person name="Gordon J."/>
        </authorList>
    </citation>
    <scope>NUCLEOTIDE SEQUENCE [LARGE SCALE GENOMIC DNA]</scope>
    <source>
        <strain evidence="15">DSM 17135 / JCM 12973 / M2</strain>
    </source>
</reference>
<keyword evidence="6 11" id="KW-0798">TonB box</keyword>
<evidence type="ECO:0000256" key="8">
    <source>
        <dbReference type="ARBA" id="ARBA00023170"/>
    </source>
</evidence>
<dbReference type="HOGENOM" id="CLU_004317_2_1_10"/>
<evidence type="ECO:0000256" key="7">
    <source>
        <dbReference type="ARBA" id="ARBA00023136"/>
    </source>
</evidence>
<feature type="domain" description="TonB-dependent receptor-like beta-barrel" evidence="12">
    <location>
        <begin position="476"/>
        <end position="829"/>
    </location>
</feature>
<evidence type="ECO:0000256" key="3">
    <source>
        <dbReference type="ARBA" id="ARBA00022452"/>
    </source>
</evidence>
<proteinExistence type="inferred from homology"/>
<keyword evidence="4 10" id="KW-0812">Transmembrane</keyword>
<dbReference type="PROSITE" id="PS52016">
    <property type="entry name" value="TONB_DEPENDENT_REC_3"/>
    <property type="match status" value="1"/>
</dbReference>
<dbReference type="Pfam" id="PF13715">
    <property type="entry name" value="CarbopepD_reg_2"/>
    <property type="match status" value="1"/>
</dbReference>
<dbReference type="InterPro" id="IPR036942">
    <property type="entry name" value="Beta-barrel_TonB_sf"/>
</dbReference>
<dbReference type="Pfam" id="PF07715">
    <property type="entry name" value="Plug"/>
    <property type="match status" value="1"/>
</dbReference>
<keyword evidence="2 10" id="KW-0813">Transport</keyword>
<evidence type="ECO:0000256" key="1">
    <source>
        <dbReference type="ARBA" id="ARBA00004571"/>
    </source>
</evidence>
<dbReference type="Pfam" id="PF00593">
    <property type="entry name" value="TonB_dep_Rec_b-barrel"/>
    <property type="match status" value="1"/>
</dbReference>
<protein>
    <submittedName>
        <fullName evidence="14">TonB-linked outer membrane protein, SusC/RagA family</fullName>
    </submittedName>
</protein>
<comment type="similarity">
    <text evidence="10 11">Belongs to the TonB-dependent receptor family.</text>
</comment>
<keyword evidence="9 10" id="KW-0998">Cell outer membrane</keyword>
<dbReference type="Gene3D" id="2.60.40.1120">
    <property type="entry name" value="Carboxypeptidase-like, regulatory domain"/>
    <property type="match status" value="1"/>
</dbReference>
<dbReference type="Gene3D" id="2.40.170.20">
    <property type="entry name" value="TonB-dependent receptor, beta-barrel domain"/>
    <property type="match status" value="1"/>
</dbReference>
<dbReference type="Gene3D" id="2.170.130.10">
    <property type="entry name" value="TonB-dependent receptor, plug domain"/>
    <property type="match status" value="1"/>
</dbReference>
<evidence type="ECO:0000256" key="11">
    <source>
        <dbReference type="RuleBase" id="RU003357"/>
    </source>
</evidence>
<evidence type="ECO:0000313" key="15">
    <source>
        <dbReference type="Proteomes" id="UP000003452"/>
    </source>
</evidence>
<evidence type="ECO:0000256" key="5">
    <source>
        <dbReference type="ARBA" id="ARBA00022729"/>
    </source>
</evidence>
<dbReference type="InterPro" id="IPR023997">
    <property type="entry name" value="TonB-dep_OMP_SusC/RagA_CS"/>
</dbReference>
<reference evidence="14 15" key="2">
    <citation type="submission" date="2008-08" db="EMBL/GenBank/DDBJ databases">
        <authorList>
            <person name="Fulton L."/>
            <person name="Clifton S."/>
            <person name="Fulton B."/>
            <person name="Xu J."/>
            <person name="Minx P."/>
            <person name="Pepin K.H."/>
            <person name="Johnson M."/>
            <person name="Thiruvilangam P."/>
            <person name="Bhonagiri V."/>
            <person name="Nash W.E."/>
            <person name="Mardis E.R."/>
            <person name="Wilson R.K."/>
        </authorList>
    </citation>
    <scope>NUCLEOTIDE SEQUENCE [LARGE SCALE GENOMIC DNA]</scope>
    <source>
        <strain evidence="15">DSM 17135 / JCM 12973 / M2</strain>
    </source>
</reference>
<keyword evidence="7 10" id="KW-0472">Membrane</keyword>
<evidence type="ECO:0000256" key="2">
    <source>
        <dbReference type="ARBA" id="ARBA00022448"/>
    </source>
</evidence>
<dbReference type="InterPro" id="IPR037066">
    <property type="entry name" value="Plug_dom_sf"/>
</dbReference>
<dbReference type="SUPFAM" id="SSF56935">
    <property type="entry name" value="Porins"/>
    <property type="match status" value="1"/>
</dbReference>
<dbReference type="GeneID" id="43183969"/>
<dbReference type="RefSeq" id="WP_007559417.1">
    <property type="nucleotide sequence ID" value="NZ_DS990122.1"/>
</dbReference>
<dbReference type="PANTHER" id="PTHR30069">
    <property type="entry name" value="TONB-DEPENDENT OUTER MEMBRANE RECEPTOR"/>
    <property type="match status" value="1"/>
</dbReference>
<organism evidence="14 15">
    <name type="scientific">Phocaeicola plebeius (strain DSM 17135 / JCM 12973 / CCUG 54634 / M2)</name>
    <name type="common">Bacteroides plebeius</name>
    <dbReference type="NCBI Taxonomy" id="484018"/>
    <lineage>
        <taxon>Bacteria</taxon>
        <taxon>Pseudomonadati</taxon>
        <taxon>Bacteroidota</taxon>
        <taxon>Bacteroidia</taxon>
        <taxon>Bacteroidales</taxon>
        <taxon>Bacteroidaceae</taxon>
        <taxon>Phocaeicola</taxon>
    </lineage>
</organism>
<name>B5CTT5_PHOPM</name>
<dbReference type="InterPro" id="IPR023996">
    <property type="entry name" value="TonB-dep_OMP_SusC/RagA"/>
</dbReference>
<dbReference type="InterPro" id="IPR008969">
    <property type="entry name" value="CarboxyPept-like_regulatory"/>
</dbReference>
<evidence type="ECO:0000313" key="14">
    <source>
        <dbReference type="EMBL" id="EDY97373.1"/>
    </source>
</evidence>
<keyword evidence="5" id="KW-0732">Signal</keyword>
<keyword evidence="8" id="KW-0675">Receptor</keyword>
<dbReference type="GO" id="GO:0044718">
    <property type="term" value="P:siderophore transmembrane transport"/>
    <property type="evidence" value="ECO:0007669"/>
    <property type="project" value="TreeGrafter"/>
</dbReference>
<keyword evidence="3 10" id="KW-1134">Transmembrane beta strand</keyword>
<dbReference type="Proteomes" id="UP000003452">
    <property type="component" value="Unassembled WGS sequence"/>
</dbReference>
<evidence type="ECO:0000256" key="6">
    <source>
        <dbReference type="ARBA" id="ARBA00023077"/>
    </source>
</evidence>
<evidence type="ECO:0000259" key="13">
    <source>
        <dbReference type="Pfam" id="PF07715"/>
    </source>
</evidence>